<protein>
    <submittedName>
        <fullName evidence="1">Uncharacterized protein</fullName>
    </submittedName>
</protein>
<comment type="caution">
    <text evidence="1">The sequence shown here is derived from an EMBL/GenBank/DDBJ whole genome shotgun (WGS) entry which is preliminary data.</text>
</comment>
<accession>A0ABW1HNF6</accession>
<dbReference type="EMBL" id="JBHSQQ010000054">
    <property type="protein sequence ID" value="MFC5942193.1"/>
    <property type="molecule type" value="Genomic_DNA"/>
</dbReference>
<dbReference type="RefSeq" id="WP_353901173.1">
    <property type="nucleotide sequence ID" value="NZ_CP158970.1"/>
</dbReference>
<dbReference type="Proteomes" id="UP001596207">
    <property type="component" value="Unassembled WGS sequence"/>
</dbReference>
<reference evidence="2" key="1">
    <citation type="journal article" date="2019" name="Int. J. Syst. Evol. Microbiol.">
        <title>The Global Catalogue of Microorganisms (GCM) 10K type strain sequencing project: providing services to taxonomists for standard genome sequencing and annotation.</title>
        <authorList>
            <consortium name="The Broad Institute Genomics Platform"/>
            <consortium name="The Broad Institute Genome Sequencing Center for Infectious Disease"/>
            <person name="Wu L."/>
            <person name="Ma J."/>
        </authorList>
    </citation>
    <scope>NUCLEOTIDE SEQUENCE [LARGE SCALE GENOMIC DNA]</scope>
    <source>
        <strain evidence="2">CGMCC 4.7173</strain>
    </source>
</reference>
<organism evidence="1 2">
    <name type="scientific">Micromonospora harpali</name>
    <dbReference type="NCBI Taxonomy" id="1490225"/>
    <lineage>
        <taxon>Bacteria</taxon>
        <taxon>Bacillati</taxon>
        <taxon>Actinomycetota</taxon>
        <taxon>Actinomycetes</taxon>
        <taxon>Micromonosporales</taxon>
        <taxon>Micromonosporaceae</taxon>
        <taxon>Micromonospora</taxon>
    </lineage>
</organism>
<gene>
    <name evidence="1" type="ORF">ACFPZ4_11995</name>
</gene>
<evidence type="ECO:0000313" key="1">
    <source>
        <dbReference type="EMBL" id="MFC5942193.1"/>
    </source>
</evidence>
<proteinExistence type="predicted"/>
<evidence type="ECO:0000313" key="2">
    <source>
        <dbReference type="Proteomes" id="UP001596207"/>
    </source>
</evidence>
<keyword evidence="2" id="KW-1185">Reference proteome</keyword>
<name>A0ABW1HNF6_9ACTN</name>
<sequence length="52" mass="5430">MDCYLPGKDRSEGVDAAKRLGNATFDLAKTATGKISSLITDRASGRRGGDEG</sequence>